<dbReference type="PRINTS" id="PR01974">
    <property type="entry name" value="TNFACTORR11A"/>
</dbReference>
<evidence type="ECO:0000256" key="9">
    <source>
        <dbReference type="ARBA" id="ARBA00023157"/>
    </source>
</evidence>
<feature type="transmembrane region" description="Helical" evidence="18">
    <location>
        <begin position="433"/>
        <end position="459"/>
    </location>
</feature>
<comment type="subunit">
    <text evidence="15">Monomer and homodimer. Interacts with TRAF1, TRAF2, TRAF3, TRAF5 and TRAF6. Interacts with TRAF6 and MAP3K8; the interaction is required for ERK activation.</text>
</comment>
<keyword evidence="6" id="KW-0391">Immunity</keyword>
<feature type="region of interest" description="Disordered" evidence="17">
    <location>
        <begin position="673"/>
        <end position="745"/>
    </location>
</feature>
<evidence type="ECO:0000256" key="16">
    <source>
        <dbReference type="PROSITE-ProRule" id="PRU00206"/>
    </source>
</evidence>
<dbReference type="Proteomes" id="UP000265300">
    <property type="component" value="Unplaced"/>
</dbReference>
<dbReference type="FunFam" id="2.10.50.10:FF:000041">
    <property type="entry name" value="Tumor necrosis factor receptor superfamily member 5"/>
    <property type="match status" value="1"/>
</dbReference>
<evidence type="ECO:0000256" key="5">
    <source>
        <dbReference type="ARBA" id="ARBA00022737"/>
    </source>
</evidence>
<dbReference type="GO" id="GO:0060749">
    <property type="term" value="P:mammary gland alveolus development"/>
    <property type="evidence" value="ECO:0007669"/>
    <property type="project" value="TreeGrafter"/>
</dbReference>
<dbReference type="GO" id="GO:0001503">
    <property type="term" value="P:ossification"/>
    <property type="evidence" value="ECO:0007669"/>
    <property type="project" value="TreeGrafter"/>
</dbReference>
<feature type="region of interest" description="Disordered" evidence="17">
    <location>
        <begin position="771"/>
        <end position="850"/>
    </location>
</feature>
<dbReference type="InterPro" id="IPR053075">
    <property type="entry name" value="TNFRSF11A"/>
</dbReference>
<feature type="disulfide bond" evidence="16">
    <location>
        <begin position="275"/>
        <end position="293"/>
    </location>
</feature>
<dbReference type="PANTHER" id="PTHR47134">
    <property type="entry name" value="TUMOR NECROSIS FACTOR RECEPTOR SUPERFAMILY MEMBER 11A"/>
    <property type="match status" value="1"/>
</dbReference>
<dbReference type="OrthoDB" id="9889060at2759"/>
<dbReference type="STRING" id="118797.A0A340XEY9"/>
<name>A0A340XEY9_LIPVE</name>
<dbReference type="CTD" id="8792"/>
<dbReference type="InterPro" id="IPR022361">
    <property type="entry name" value="TNFR_11A"/>
</dbReference>
<dbReference type="GO" id="GO:0051094">
    <property type="term" value="P:positive regulation of developmental process"/>
    <property type="evidence" value="ECO:0007669"/>
    <property type="project" value="UniProtKB-ARBA"/>
</dbReference>
<evidence type="ECO:0000256" key="8">
    <source>
        <dbReference type="ARBA" id="ARBA00023136"/>
    </source>
</evidence>
<organism evidence="20 21">
    <name type="scientific">Lipotes vexillifer</name>
    <name type="common">Yangtze river dolphin</name>
    <dbReference type="NCBI Taxonomy" id="118797"/>
    <lineage>
        <taxon>Eukaryota</taxon>
        <taxon>Metazoa</taxon>
        <taxon>Chordata</taxon>
        <taxon>Craniata</taxon>
        <taxon>Vertebrata</taxon>
        <taxon>Euteleostomi</taxon>
        <taxon>Mammalia</taxon>
        <taxon>Eutheria</taxon>
        <taxon>Laurasiatheria</taxon>
        <taxon>Artiodactyla</taxon>
        <taxon>Whippomorpha</taxon>
        <taxon>Cetacea</taxon>
        <taxon>Odontoceti</taxon>
        <taxon>Lipotidae</taxon>
        <taxon>Lipotes</taxon>
    </lineage>
</organism>
<dbReference type="GO" id="GO:0070555">
    <property type="term" value="P:response to interleukin-1"/>
    <property type="evidence" value="ECO:0007669"/>
    <property type="project" value="TreeGrafter"/>
</dbReference>
<dbReference type="GO" id="GO:0009897">
    <property type="term" value="C:external side of plasma membrane"/>
    <property type="evidence" value="ECO:0007669"/>
    <property type="project" value="TreeGrafter"/>
</dbReference>
<dbReference type="InterPro" id="IPR034040">
    <property type="entry name" value="TNFRSF11A_N"/>
</dbReference>
<feature type="repeat" description="TNFR-Cys" evidence="16">
    <location>
        <begin position="258"/>
        <end position="293"/>
    </location>
</feature>
<keyword evidence="10 21" id="KW-0675">Receptor</keyword>
<evidence type="ECO:0000256" key="15">
    <source>
        <dbReference type="ARBA" id="ARBA00061831"/>
    </source>
</evidence>
<evidence type="ECO:0000256" key="2">
    <source>
        <dbReference type="ARBA" id="ARBA00015766"/>
    </source>
</evidence>
<evidence type="ECO:0000256" key="10">
    <source>
        <dbReference type="ARBA" id="ARBA00023170"/>
    </source>
</evidence>
<proteinExistence type="predicted"/>
<evidence type="ECO:0000256" key="4">
    <source>
        <dbReference type="ARBA" id="ARBA00022729"/>
    </source>
</evidence>
<dbReference type="GO" id="GO:0005031">
    <property type="term" value="F:tumor necrosis factor receptor activity"/>
    <property type="evidence" value="ECO:0007669"/>
    <property type="project" value="TreeGrafter"/>
</dbReference>
<dbReference type="GeneID" id="103084330"/>
<dbReference type="AlphaFoldDB" id="A0A340XEY9"/>
<keyword evidence="7 18" id="KW-1133">Transmembrane helix</keyword>
<dbReference type="PROSITE" id="PS00652">
    <property type="entry name" value="TNFR_NGFR_1"/>
    <property type="match status" value="1"/>
</dbReference>
<protein>
    <recommendedName>
        <fullName evidence="2">Tumor necrosis factor receptor superfamily member 5</fullName>
    </recommendedName>
    <alternativeName>
        <fullName evidence="12">B-cell surface antigen CD40</fullName>
    </alternativeName>
    <alternativeName>
        <fullName evidence="13">CD40L receptor</fullName>
    </alternativeName>
</protein>
<evidence type="ECO:0000256" key="1">
    <source>
        <dbReference type="ARBA" id="ARBA00004479"/>
    </source>
</evidence>
<keyword evidence="9 16" id="KW-1015">Disulfide bond</keyword>
<dbReference type="GO" id="GO:0023035">
    <property type="term" value="P:CD40 signaling pathway"/>
    <property type="evidence" value="ECO:0007669"/>
    <property type="project" value="UniProtKB-ARBA"/>
</dbReference>
<keyword evidence="4" id="KW-0732">Signal</keyword>
<comment type="caution">
    <text evidence="16">Lacks conserved residue(s) required for the propagation of feature annotation.</text>
</comment>
<evidence type="ECO:0000256" key="12">
    <source>
        <dbReference type="ARBA" id="ARBA00031089"/>
    </source>
</evidence>
<dbReference type="Gene3D" id="2.10.50.10">
    <property type="entry name" value="Tumor Necrosis Factor Receptor, subunit A, domain 2"/>
    <property type="match status" value="2"/>
</dbReference>
<dbReference type="RefSeq" id="XP_007457595.1">
    <property type="nucleotide sequence ID" value="XM_007457533.1"/>
</dbReference>
<feature type="disulfide bond" evidence="16">
    <location>
        <begin position="272"/>
        <end position="285"/>
    </location>
</feature>
<dbReference type="SUPFAM" id="SSF57586">
    <property type="entry name" value="TNF receptor-like"/>
    <property type="match status" value="2"/>
</dbReference>
<evidence type="ECO:0000256" key="13">
    <source>
        <dbReference type="ARBA" id="ARBA00032719"/>
    </source>
</evidence>
<comment type="subcellular location">
    <subcellularLocation>
        <location evidence="1">Membrane</location>
        <topology evidence="1">Single-pass type I membrane protein</topology>
    </subcellularLocation>
</comment>
<keyword evidence="11" id="KW-0325">Glycoprotein</keyword>
<evidence type="ECO:0000256" key="6">
    <source>
        <dbReference type="ARBA" id="ARBA00022859"/>
    </source>
</evidence>
<feature type="domain" description="TNFR-Cys" evidence="19">
    <location>
        <begin position="258"/>
        <end position="293"/>
    </location>
</feature>
<dbReference type="KEGG" id="lve:103084330"/>
<dbReference type="GO" id="GO:0072674">
    <property type="term" value="P:multinuclear osteoclast differentiation"/>
    <property type="evidence" value="ECO:0007669"/>
    <property type="project" value="TreeGrafter"/>
</dbReference>
<dbReference type="SMART" id="SM00208">
    <property type="entry name" value="TNFR"/>
    <property type="match status" value="4"/>
</dbReference>
<sequence length="850" mass="91001">MRADRMQWDTRAIKSAFRVVGAQDKSTLTGLEVSAENTPFSLPCGCVCPKHRMRGKGAACRLGDQDWFVLCLVVGTVGRPDRVRRFQATLKRTVFLGSKGRRGAGPALKGLMCKENSLDFISVYSPQLSVSLPLCPPPLLLPAAKSPRLAGDTEVRLAQAKSESCQISKCPPPVNDLIKVIGVHRFCPGAYSSIPPTDRQPDEQTWKLILVLESYRKETRFKELKQLVGDPSASGRAVGQGSWLEARRLPVTFQITSPCTSERHYEHLGRCCNKCEPGKYLSSKCTATSESVCLPCGPDEYLDTWNEEDKCLLHKVCDTGKALVAVEPGNRTAPRRCACTAGYHWSEDCRCCRRNAECAPGFGARLPVQLNKDTVCEPCLAGYFSDASSSTEKCKPWTNCTILGETEALHGTDKSDVVCSSLPPTKPPNEPQIYLPSLISLLLFISVALVAAVIFGVYYRKKGKALTANLWHWVNEACGRLSGNKESSGSNLSCTHVEAPSQREICEGVLLLTLEQKMFSEDMCCPDSGGACAGGGPCVPGEDARMLTLVSEIEGDAFRQIPTEDEYVDRPPRTPDSILFFTQPGSTSTPPFPEPLEVGENDSLSQCFTGTESLVDSESCHFAEPLCRTDWIPMSSEKYLQREVEGGNYPHWAASSNSADGCAGCRNPAGEDREPLMGCPQSGPLPQSAYGMGLPPEAADGAEVGGQPMDGADARLPSSVRGGPGYGGPSSDQPPASGNVTGNSNSTFISSGQVMNFKGDIIVVYVSQNSQEGPAGPGGGAGEPVGRPVQEESPPCCDSFAGLGPRFPNTCAGLEVGPGLQERGAPGPDKASRPVQEQGEAEAGAPETRR</sequence>
<keyword evidence="20" id="KW-1185">Reference proteome</keyword>
<keyword evidence="3 18" id="KW-0812">Transmembrane</keyword>
<dbReference type="PROSITE" id="PS50050">
    <property type="entry name" value="TNFR_NGFR_2"/>
    <property type="match status" value="1"/>
</dbReference>
<evidence type="ECO:0000256" key="3">
    <source>
        <dbReference type="ARBA" id="ARBA00022692"/>
    </source>
</evidence>
<gene>
    <name evidence="21" type="primary">TNFRSF11A</name>
</gene>
<evidence type="ECO:0000259" key="19">
    <source>
        <dbReference type="PROSITE" id="PS50050"/>
    </source>
</evidence>
<feature type="compositionally biased region" description="Low complexity" evidence="17">
    <location>
        <begin position="836"/>
        <end position="850"/>
    </location>
</feature>
<keyword evidence="5" id="KW-0677">Repeat</keyword>
<evidence type="ECO:0000256" key="18">
    <source>
        <dbReference type="SAM" id="Phobius"/>
    </source>
</evidence>
<dbReference type="FunCoup" id="A0A340XEY9">
    <property type="interactions" value="101"/>
</dbReference>
<dbReference type="CDD" id="cd13411">
    <property type="entry name" value="TNFRSF11A"/>
    <property type="match status" value="1"/>
</dbReference>
<dbReference type="Pfam" id="PF18278">
    <property type="entry name" value="RANK_CRD_2"/>
    <property type="match status" value="1"/>
</dbReference>
<accession>A0A340XEY9</accession>
<dbReference type="GO" id="GO:0048535">
    <property type="term" value="P:lymph node development"/>
    <property type="evidence" value="ECO:0007669"/>
    <property type="project" value="TreeGrafter"/>
</dbReference>
<comment type="function">
    <text evidence="14">Receptor for TNFSF5/CD40LG. Transduces TRAF6- and MAP3K8-mediated signals that activate ERK in macrophages and B cells, leading to induction of immunoglobulin secretion.</text>
</comment>
<dbReference type="InterPro" id="IPR001368">
    <property type="entry name" value="TNFR/NGFR_Cys_rich_reg"/>
</dbReference>
<dbReference type="GO" id="GO:0019955">
    <property type="term" value="F:cytokine binding"/>
    <property type="evidence" value="ECO:0007669"/>
    <property type="project" value="TreeGrafter"/>
</dbReference>
<evidence type="ECO:0000313" key="21">
    <source>
        <dbReference type="RefSeq" id="XP_007457595.1"/>
    </source>
</evidence>
<dbReference type="GO" id="GO:0006874">
    <property type="term" value="P:intracellular calcium ion homeostasis"/>
    <property type="evidence" value="ECO:0007669"/>
    <property type="project" value="UniProtKB-ARBA"/>
</dbReference>
<dbReference type="PANTHER" id="PTHR47134:SF1">
    <property type="entry name" value="TUMOR NECROSIS FACTOR RECEPTOR SUPERFAMILY MEMBER 11A"/>
    <property type="match status" value="1"/>
</dbReference>
<dbReference type="GO" id="GO:0006952">
    <property type="term" value="P:defense response"/>
    <property type="evidence" value="ECO:0007669"/>
    <property type="project" value="UniProtKB-ARBA"/>
</dbReference>
<dbReference type="InParanoid" id="A0A340XEY9"/>
<evidence type="ECO:0000313" key="20">
    <source>
        <dbReference type="Proteomes" id="UP000265300"/>
    </source>
</evidence>
<evidence type="ECO:0000256" key="7">
    <source>
        <dbReference type="ARBA" id="ARBA00022989"/>
    </source>
</evidence>
<evidence type="ECO:0000256" key="17">
    <source>
        <dbReference type="SAM" id="MobiDB-lite"/>
    </source>
</evidence>
<reference evidence="21" key="1">
    <citation type="submission" date="2025-08" db="UniProtKB">
        <authorList>
            <consortium name="RefSeq"/>
        </authorList>
    </citation>
    <scope>IDENTIFICATION</scope>
</reference>
<evidence type="ECO:0000256" key="11">
    <source>
        <dbReference type="ARBA" id="ARBA00023180"/>
    </source>
</evidence>
<keyword evidence="8 18" id="KW-0472">Membrane</keyword>
<feature type="compositionally biased region" description="Polar residues" evidence="17">
    <location>
        <begin position="730"/>
        <end position="745"/>
    </location>
</feature>
<dbReference type="GO" id="GO:0045780">
    <property type="term" value="P:positive regulation of bone resorption"/>
    <property type="evidence" value="ECO:0007669"/>
    <property type="project" value="TreeGrafter"/>
</dbReference>
<evidence type="ECO:0000256" key="14">
    <source>
        <dbReference type="ARBA" id="ARBA00045871"/>
    </source>
</evidence>
<dbReference type="GO" id="GO:0010468">
    <property type="term" value="P:regulation of gene expression"/>
    <property type="evidence" value="ECO:0007669"/>
    <property type="project" value="UniProtKB-ARBA"/>
</dbReference>
<dbReference type="GO" id="GO:0010557">
    <property type="term" value="P:positive regulation of macromolecule biosynthetic process"/>
    <property type="evidence" value="ECO:0007669"/>
    <property type="project" value="UniProtKB-ARBA"/>
</dbReference>
<dbReference type="GO" id="GO:0045935">
    <property type="term" value="P:positive regulation of nucleobase-containing compound metabolic process"/>
    <property type="evidence" value="ECO:0007669"/>
    <property type="project" value="UniProtKB-ARBA"/>
</dbReference>
<dbReference type="InterPro" id="IPR041648">
    <property type="entry name" value="RANK_CRD_2"/>
</dbReference>